<evidence type="ECO:0000256" key="3">
    <source>
        <dbReference type="ARBA" id="ARBA00022771"/>
    </source>
</evidence>
<dbReference type="Gramene" id="Pp3c10_7690V3.2">
    <property type="protein sequence ID" value="Pp3c10_7690V3.2"/>
    <property type="gene ID" value="Pp3c10_7690"/>
</dbReference>
<evidence type="ECO:0000313" key="12">
    <source>
        <dbReference type="Proteomes" id="UP000006727"/>
    </source>
</evidence>
<dbReference type="Gene3D" id="3.30.40.10">
    <property type="entry name" value="Zinc/RING finger domain, C3HC4 (zinc finger)"/>
    <property type="match status" value="3"/>
</dbReference>
<evidence type="ECO:0000259" key="9">
    <source>
        <dbReference type="PROSITE" id="PS51186"/>
    </source>
</evidence>
<evidence type="ECO:0000313" key="11">
    <source>
        <dbReference type="EnsemblPlants" id="Pp3c10_7690V3.1"/>
    </source>
</evidence>
<feature type="domain" description="N-acetyltransferase" evidence="9">
    <location>
        <begin position="722"/>
        <end position="875"/>
    </location>
</feature>
<dbReference type="CDD" id="cd04301">
    <property type="entry name" value="NAT_SF"/>
    <property type="match status" value="1"/>
</dbReference>
<organism evidence="10">
    <name type="scientific">Physcomitrium patens</name>
    <name type="common">Spreading-leaved earth moss</name>
    <name type="synonym">Physcomitrella patens</name>
    <dbReference type="NCBI Taxonomy" id="3218"/>
    <lineage>
        <taxon>Eukaryota</taxon>
        <taxon>Viridiplantae</taxon>
        <taxon>Streptophyta</taxon>
        <taxon>Embryophyta</taxon>
        <taxon>Bryophyta</taxon>
        <taxon>Bryophytina</taxon>
        <taxon>Bryopsida</taxon>
        <taxon>Funariidae</taxon>
        <taxon>Funariales</taxon>
        <taxon>Funariaceae</taxon>
        <taxon>Physcomitrium</taxon>
    </lineage>
</organism>
<accession>A0A2K1JY51</accession>
<name>A0A2K1JY51_PHYPA</name>
<keyword evidence="4" id="KW-0862">Zinc</keyword>
<evidence type="ECO:0000256" key="5">
    <source>
        <dbReference type="ARBA" id="ARBA00023242"/>
    </source>
</evidence>
<dbReference type="InterPro" id="IPR019787">
    <property type="entry name" value="Znf_PHD-finger"/>
</dbReference>
<dbReference type="PaxDb" id="3218-PP1S58_70V6.1"/>
<dbReference type="STRING" id="3218.A0A2K1JY51"/>
<dbReference type="SUPFAM" id="SSF55729">
    <property type="entry name" value="Acyl-CoA N-acyltransferases (Nat)"/>
    <property type="match status" value="1"/>
</dbReference>
<comment type="subcellular location">
    <subcellularLocation>
        <location evidence="1">Nucleus</location>
    </subcellularLocation>
</comment>
<evidence type="ECO:0000256" key="7">
    <source>
        <dbReference type="SAM" id="MobiDB-lite"/>
    </source>
</evidence>
<dbReference type="Pfam" id="PF00628">
    <property type="entry name" value="PHD"/>
    <property type="match status" value="1"/>
</dbReference>
<dbReference type="GO" id="GO:0016747">
    <property type="term" value="F:acyltransferase activity, transferring groups other than amino-acyl groups"/>
    <property type="evidence" value="ECO:0007669"/>
    <property type="project" value="InterPro"/>
</dbReference>
<dbReference type="InterPro" id="IPR016181">
    <property type="entry name" value="Acyl_CoA_acyltransferase"/>
</dbReference>
<feature type="domain" description="PHD-type" evidence="8">
    <location>
        <begin position="331"/>
        <end position="380"/>
    </location>
</feature>
<dbReference type="SMART" id="SM00249">
    <property type="entry name" value="PHD"/>
    <property type="match status" value="3"/>
</dbReference>
<dbReference type="GO" id="GO:0008270">
    <property type="term" value="F:zinc ion binding"/>
    <property type="evidence" value="ECO:0007669"/>
    <property type="project" value="UniProtKB-KW"/>
</dbReference>
<dbReference type="PANTHER" id="PTHR47025">
    <property type="entry name" value="AUTOIMMUNE REGULATOR"/>
    <property type="match status" value="1"/>
</dbReference>
<feature type="region of interest" description="Disordered" evidence="7">
    <location>
        <begin position="163"/>
        <end position="205"/>
    </location>
</feature>
<dbReference type="EMBL" id="ABEU02000010">
    <property type="protein sequence ID" value="PNR46450.1"/>
    <property type="molecule type" value="Genomic_DNA"/>
</dbReference>
<dbReference type="PANTHER" id="PTHR47025:SF2">
    <property type="entry name" value="AUTOIMMUNE REGULATOR"/>
    <property type="match status" value="1"/>
</dbReference>
<keyword evidence="12" id="KW-1185">Reference proteome</keyword>
<dbReference type="InterPro" id="IPR056511">
    <property type="entry name" value="IDM1_C"/>
</dbReference>
<dbReference type="PROSITE" id="PS51186">
    <property type="entry name" value="GNAT"/>
    <property type="match status" value="1"/>
</dbReference>
<dbReference type="GO" id="GO:0042393">
    <property type="term" value="F:histone binding"/>
    <property type="evidence" value="ECO:0000318"/>
    <property type="project" value="GO_Central"/>
</dbReference>
<feature type="region of interest" description="Disordered" evidence="7">
    <location>
        <begin position="390"/>
        <end position="413"/>
    </location>
</feature>
<keyword evidence="5" id="KW-0539">Nucleus</keyword>
<sequence>MGAQTNITQGLGEGDYVVDAGRGPNIQGAIATKMVGSTDDDTEHSPRVSSSDAADSSDAKAPDVNISVLDHQDKDEVMVDAQGGGGEVSPSVEAHHGVLNGNAPTVMVASKLGEAQVLDVQARKDSGGLSDSVVSNGLVHDTDRLVKNGGSRKRKPKTIHYMNSRVPHSVPTLESEEGSDGQESHEEGDTGPVRPSQAPRAAATKLKSMVPIGDKLLKAPRNAKELMATRLMEGHFVRCSCRGIQLTGMLKDMGVRCDCRNCKSSVIVSISAFEAHSGSTSHHPSDNIYLENGKNLRDILSAGQEAADCGDNILRALKMAIGDIQGVEKWKVTCAKCWNSDEGDLIYCKGARCSIIAHSRCIGISNPRLGDWFCDKCEKMKKPHATVKVKRSISSGTEKDDGRVREKDATESTRLNRDAHLHKALFLPGGLEDGTELGYYTKSQLKLKGVKRGEGISCSCCDKEINCYKFEQHAGCEARRNPYGNILLVADGRSLKDVCKELAHKNKLGEKEKRVARAGKVNSCYECGTRGELKNCHGCVETWCNSCTKGLETDSDGKWYCRMCRQDTLNVAQIEQKRSNKHIEGMSNIAETDERDRCVRHLEGHREVGGCAICKKWNLSKTGFVDGMTILVCDQCGREYHVSCLKDSGVDDLNELPEGEWFCQKDCKVIDEILTQLVANGPELLTDSIISELLESRQQQTGAKDKAESSCPSFAWQILCGKSGNTANTQTLAEAINIFTECSDPIRDAKTGKNLIPLMVQSRRSKDHDFEGVFCIVLKLNEKVVSAALLQIFGGEIAEVPLVATSLTHQGQGFCKALMTTIERLLGVLSVERLVLPTAKNTESIWINKFGFSRVPDDELKKICTTIRLMTFTGTCMLGKAITPMTV</sequence>
<evidence type="ECO:0000256" key="6">
    <source>
        <dbReference type="PROSITE-ProRule" id="PRU00146"/>
    </source>
</evidence>
<dbReference type="OrthoDB" id="1903104at2759"/>
<dbReference type="InterPro" id="IPR013083">
    <property type="entry name" value="Znf_RING/FYVE/PHD"/>
</dbReference>
<dbReference type="EnsemblPlants" id="Pp3c10_7690V3.2">
    <property type="protein sequence ID" value="Pp3c10_7690V3.2"/>
    <property type="gene ID" value="Pp3c10_7690"/>
</dbReference>
<dbReference type="Gramene" id="Pp3c10_7690V3.1">
    <property type="protein sequence ID" value="Pp3c10_7690V3.1"/>
    <property type="gene ID" value="Pp3c10_7690"/>
</dbReference>
<dbReference type="Proteomes" id="UP000006727">
    <property type="component" value="Chromosome 10"/>
</dbReference>
<gene>
    <name evidence="11" type="primary">LOC112287232</name>
    <name evidence="10" type="ORF">PHYPA_013569</name>
</gene>
<dbReference type="Gramene" id="Pp3c10_7690V3.3">
    <property type="protein sequence ID" value="Pp3c10_7690V3.3"/>
    <property type="gene ID" value="Pp3c10_7690"/>
</dbReference>
<dbReference type="RefSeq" id="XP_073392800.1">
    <property type="nucleotide sequence ID" value="XM_073536699.1"/>
</dbReference>
<dbReference type="GO" id="GO:0005634">
    <property type="term" value="C:nucleus"/>
    <property type="evidence" value="ECO:0000318"/>
    <property type="project" value="GO_Central"/>
</dbReference>
<dbReference type="GeneID" id="112287232"/>
<evidence type="ECO:0000256" key="2">
    <source>
        <dbReference type="ARBA" id="ARBA00022723"/>
    </source>
</evidence>
<feature type="region of interest" description="Disordered" evidence="7">
    <location>
        <begin position="29"/>
        <end position="66"/>
    </location>
</feature>
<dbReference type="InterPro" id="IPR011011">
    <property type="entry name" value="Znf_FYVE_PHD"/>
</dbReference>
<dbReference type="EnsemblPlants" id="Pp3c10_7690V3.3">
    <property type="protein sequence ID" value="Pp3c10_7690V3.3"/>
    <property type="gene ID" value="Pp3c10_7690"/>
</dbReference>
<dbReference type="Gene3D" id="3.40.630.30">
    <property type="match status" value="1"/>
</dbReference>
<dbReference type="InterPro" id="IPR001965">
    <property type="entry name" value="Znf_PHD"/>
</dbReference>
<dbReference type="AlphaFoldDB" id="A0A2K1JY51"/>
<dbReference type="GO" id="GO:0000977">
    <property type="term" value="F:RNA polymerase II transcription regulatory region sequence-specific DNA binding"/>
    <property type="evidence" value="ECO:0000318"/>
    <property type="project" value="GO_Central"/>
</dbReference>
<evidence type="ECO:0000256" key="1">
    <source>
        <dbReference type="ARBA" id="ARBA00004123"/>
    </source>
</evidence>
<evidence type="ECO:0000313" key="10">
    <source>
        <dbReference type="EMBL" id="PNR46450.1"/>
    </source>
</evidence>
<dbReference type="GO" id="GO:0045944">
    <property type="term" value="P:positive regulation of transcription by RNA polymerase II"/>
    <property type="evidence" value="ECO:0000318"/>
    <property type="project" value="GO_Central"/>
</dbReference>
<evidence type="ECO:0000259" key="8">
    <source>
        <dbReference type="PROSITE" id="PS50016"/>
    </source>
</evidence>
<feature type="compositionally biased region" description="Basic and acidic residues" evidence="7">
    <location>
        <begin position="397"/>
        <end position="413"/>
    </location>
</feature>
<keyword evidence="3 6" id="KW-0863">Zinc-finger</keyword>
<reference evidence="11" key="3">
    <citation type="submission" date="2020-12" db="UniProtKB">
        <authorList>
            <consortium name="EnsemblPlants"/>
        </authorList>
    </citation>
    <scope>IDENTIFICATION</scope>
</reference>
<dbReference type="PROSITE" id="PS50016">
    <property type="entry name" value="ZF_PHD_2"/>
    <property type="match status" value="1"/>
</dbReference>
<proteinExistence type="predicted"/>
<keyword evidence="2" id="KW-0479">Metal-binding</keyword>
<evidence type="ECO:0000256" key="4">
    <source>
        <dbReference type="ARBA" id="ARBA00022833"/>
    </source>
</evidence>
<reference evidence="10 12" key="2">
    <citation type="journal article" date="2018" name="Plant J.">
        <title>The Physcomitrella patens chromosome-scale assembly reveals moss genome structure and evolution.</title>
        <authorList>
            <person name="Lang D."/>
            <person name="Ullrich K.K."/>
            <person name="Murat F."/>
            <person name="Fuchs J."/>
            <person name="Jenkins J."/>
            <person name="Haas F.B."/>
            <person name="Piednoel M."/>
            <person name="Gundlach H."/>
            <person name="Van Bel M."/>
            <person name="Meyberg R."/>
            <person name="Vives C."/>
            <person name="Morata J."/>
            <person name="Symeonidi A."/>
            <person name="Hiss M."/>
            <person name="Muchero W."/>
            <person name="Kamisugi Y."/>
            <person name="Saleh O."/>
            <person name="Blanc G."/>
            <person name="Decker E.L."/>
            <person name="van Gessel N."/>
            <person name="Grimwood J."/>
            <person name="Hayes R.D."/>
            <person name="Graham S.W."/>
            <person name="Gunter L.E."/>
            <person name="McDaniel S.F."/>
            <person name="Hoernstein S.N.W."/>
            <person name="Larsson A."/>
            <person name="Li F.W."/>
            <person name="Perroud P.F."/>
            <person name="Phillips J."/>
            <person name="Ranjan P."/>
            <person name="Rokshar D.S."/>
            <person name="Rothfels C.J."/>
            <person name="Schneider L."/>
            <person name="Shu S."/>
            <person name="Stevenson D.W."/>
            <person name="Thummler F."/>
            <person name="Tillich M."/>
            <person name="Villarreal Aguilar J.C."/>
            <person name="Widiez T."/>
            <person name="Wong G.K."/>
            <person name="Wymore A."/>
            <person name="Zhang Y."/>
            <person name="Zimmer A.D."/>
            <person name="Quatrano R.S."/>
            <person name="Mayer K.F.X."/>
            <person name="Goodstein D."/>
            <person name="Casacuberta J.M."/>
            <person name="Vandepoele K."/>
            <person name="Reski R."/>
            <person name="Cuming A.C."/>
            <person name="Tuskan G.A."/>
            <person name="Maumus F."/>
            <person name="Salse J."/>
            <person name="Schmutz J."/>
            <person name="Rensing S.A."/>
        </authorList>
    </citation>
    <scope>NUCLEOTIDE SEQUENCE [LARGE SCALE GENOMIC DNA]</scope>
    <source>
        <strain evidence="11 12">cv. Gransden 2004</strain>
    </source>
</reference>
<dbReference type="Pfam" id="PF16135">
    <property type="entry name" value="TDBD"/>
    <property type="match status" value="2"/>
</dbReference>
<dbReference type="InterPro" id="IPR032308">
    <property type="entry name" value="TDBD"/>
</dbReference>
<dbReference type="SUPFAM" id="SSF57903">
    <property type="entry name" value="FYVE/PHD zinc finger"/>
    <property type="match status" value="3"/>
</dbReference>
<protein>
    <recommendedName>
        <fullName evidence="13">PHD-type domain-containing protein</fullName>
    </recommendedName>
</protein>
<reference evidence="10 12" key="1">
    <citation type="journal article" date="2008" name="Science">
        <title>The Physcomitrella genome reveals evolutionary insights into the conquest of land by plants.</title>
        <authorList>
            <person name="Rensing S."/>
            <person name="Lang D."/>
            <person name="Zimmer A."/>
            <person name="Terry A."/>
            <person name="Salamov A."/>
            <person name="Shapiro H."/>
            <person name="Nishiyama T."/>
            <person name="Perroud P.-F."/>
            <person name="Lindquist E."/>
            <person name="Kamisugi Y."/>
            <person name="Tanahashi T."/>
            <person name="Sakakibara K."/>
            <person name="Fujita T."/>
            <person name="Oishi K."/>
            <person name="Shin-I T."/>
            <person name="Kuroki Y."/>
            <person name="Toyoda A."/>
            <person name="Suzuki Y."/>
            <person name="Hashimoto A."/>
            <person name="Yamaguchi K."/>
            <person name="Sugano A."/>
            <person name="Kohara Y."/>
            <person name="Fujiyama A."/>
            <person name="Anterola A."/>
            <person name="Aoki S."/>
            <person name="Ashton N."/>
            <person name="Barbazuk W.B."/>
            <person name="Barker E."/>
            <person name="Bennetzen J."/>
            <person name="Bezanilla M."/>
            <person name="Blankenship R."/>
            <person name="Cho S.H."/>
            <person name="Dutcher S."/>
            <person name="Estelle M."/>
            <person name="Fawcett J.A."/>
            <person name="Gundlach H."/>
            <person name="Hanada K."/>
            <person name="Heyl A."/>
            <person name="Hicks K.A."/>
            <person name="Hugh J."/>
            <person name="Lohr M."/>
            <person name="Mayer K."/>
            <person name="Melkozernov A."/>
            <person name="Murata T."/>
            <person name="Nelson D."/>
            <person name="Pils B."/>
            <person name="Prigge M."/>
            <person name="Reiss B."/>
            <person name="Renner T."/>
            <person name="Rombauts S."/>
            <person name="Rushton P."/>
            <person name="Sanderfoot A."/>
            <person name="Schween G."/>
            <person name="Shiu S.-H."/>
            <person name="Stueber K."/>
            <person name="Theodoulou F.L."/>
            <person name="Tu H."/>
            <person name="Van de Peer Y."/>
            <person name="Verrier P.J."/>
            <person name="Waters E."/>
            <person name="Wood A."/>
            <person name="Yang L."/>
            <person name="Cove D."/>
            <person name="Cuming A."/>
            <person name="Hasebe M."/>
            <person name="Lucas S."/>
            <person name="Mishler D.B."/>
            <person name="Reski R."/>
            <person name="Grigoriev I."/>
            <person name="Quatrano R.S."/>
            <person name="Boore J.L."/>
        </authorList>
    </citation>
    <scope>NUCLEOTIDE SEQUENCE [LARGE SCALE GENOMIC DNA]</scope>
    <source>
        <strain evidence="11 12">cv. Gransden 2004</strain>
    </source>
</reference>
<evidence type="ECO:0008006" key="13">
    <source>
        <dbReference type="Google" id="ProtNLM"/>
    </source>
</evidence>
<dbReference type="Pfam" id="PF23209">
    <property type="entry name" value="IDM1_C"/>
    <property type="match status" value="1"/>
</dbReference>
<dbReference type="EnsemblPlants" id="Pp3c10_7690V3.1">
    <property type="protein sequence ID" value="Pp3c10_7690V3.1"/>
    <property type="gene ID" value="Pp3c10_7690"/>
</dbReference>
<dbReference type="InterPro" id="IPR000182">
    <property type="entry name" value="GNAT_dom"/>
</dbReference>
<dbReference type="GO" id="GO:0003682">
    <property type="term" value="F:chromatin binding"/>
    <property type="evidence" value="ECO:0000318"/>
    <property type="project" value="GO_Central"/>
</dbReference>